<proteinExistence type="predicted"/>
<evidence type="ECO:0000313" key="1">
    <source>
        <dbReference type="EMBL" id="MBX65061.1"/>
    </source>
</evidence>
<dbReference type="AlphaFoldDB" id="A0A2P2QDJ8"/>
<accession>A0A2P2QDJ8</accession>
<reference evidence="1" key="1">
    <citation type="submission" date="2018-02" db="EMBL/GenBank/DDBJ databases">
        <title>Rhizophora mucronata_Transcriptome.</title>
        <authorList>
            <person name="Meera S.P."/>
            <person name="Sreeshan A."/>
            <person name="Augustine A."/>
        </authorList>
    </citation>
    <scope>NUCLEOTIDE SEQUENCE</scope>
    <source>
        <tissue evidence="1">Leaf</tissue>
    </source>
</reference>
<organism evidence="1">
    <name type="scientific">Rhizophora mucronata</name>
    <name type="common">Asiatic mangrove</name>
    <dbReference type="NCBI Taxonomy" id="61149"/>
    <lineage>
        <taxon>Eukaryota</taxon>
        <taxon>Viridiplantae</taxon>
        <taxon>Streptophyta</taxon>
        <taxon>Embryophyta</taxon>
        <taxon>Tracheophyta</taxon>
        <taxon>Spermatophyta</taxon>
        <taxon>Magnoliopsida</taxon>
        <taxon>eudicotyledons</taxon>
        <taxon>Gunneridae</taxon>
        <taxon>Pentapetalae</taxon>
        <taxon>rosids</taxon>
        <taxon>fabids</taxon>
        <taxon>Malpighiales</taxon>
        <taxon>Rhizophoraceae</taxon>
        <taxon>Rhizophora</taxon>
    </lineage>
</organism>
<protein>
    <submittedName>
        <fullName evidence="1">Uncharacterized protein</fullName>
    </submittedName>
</protein>
<name>A0A2P2QDJ8_RHIMU</name>
<dbReference type="EMBL" id="GGEC01084577">
    <property type="protein sequence ID" value="MBX65061.1"/>
    <property type="molecule type" value="Transcribed_RNA"/>
</dbReference>
<sequence>MLFSPLRAFFFHFSMALSLPYVFFFFVTYPFSHVILLSFYSFSLSSCVKSYSIVALLKYYNLSASITLCSWWTFSLCGDKFSGLNIYHE</sequence>